<feature type="active site" evidence="2">
    <location>
        <position position="304"/>
    </location>
</feature>
<protein>
    <submittedName>
        <fullName evidence="5">Alpha/beta fold hydrolase</fullName>
    </submittedName>
</protein>
<dbReference type="Proteomes" id="UP000318528">
    <property type="component" value="Unassembled WGS sequence"/>
</dbReference>
<evidence type="ECO:0000256" key="1">
    <source>
        <dbReference type="ARBA" id="ARBA00022679"/>
    </source>
</evidence>
<dbReference type="Gene3D" id="3.40.50.1820">
    <property type="entry name" value="alpha/beta hydrolase"/>
    <property type="match status" value="1"/>
</dbReference>
<organism evidence="5 7">
    <name type="scientific">Flavobacterium gawalongense</name>
    <dbReference type="NCBI Taxonomy" id="2594432"/>
    <lineage>
        <taxon>Bacteria</taxon>
        <taxon>Pseudomonadati</taxon>
        <taxon>Bacteroidota</taxon>
        <taxon>Flavobacteriia</taxon>
        <taxon>Flavobacteriales</taxon>
        <taxon>Flavobacteriaceae</taxon>
        <taxon>Flavobacterium</taxon>
    </lineage>
</organism>
<feature type="active site" evidence="2">
    <location>
        <position position="271"/>
    </location>
</feature>
<dbReference type="EMBL" id="VJZL01000005">
    <property type="protein sequence ID" value="TRX11887.1"/>
    <property type="molecule type" value="Genomic_DNA"/>
</dbReference>
<gene>
    <name evidence="5" type="ORF">FNW11_04755</name>
    <name evidence="4" type="ORF">FNW12_05720</name>
</gene>
<dbReference type="AlphaFoldDB" id="A0A553BUF0"/>
<evidence type="ECO:0000313" key="6">
    <source>
        <dbReference type="Proteomes" id="UP000318528"/>
    </source>
</evidence>
<dbReference type="EMBL" id="VJZN01000007">
    <property type="protein sequence ID" value="TRX07759.1"/>
    <property type="molecule type" value="Genomic_DNA"/>
</dbReference>
<dbReference type="PIRSF" id="PIRSF000443">
    <property type="entry name" value="Homoser_Ac_trans"/>
    <property type="match status" value="1"/>
</dbReference>
<dbReference type="SUPFAM" id="SSF53474">
    <property type="entry name" value="alpha/beta-Hydrolases"/>
    <property type="match status" value="1"/>
</dbReference>
<reference evidence="6 7" key="1">
    <citation type="submission" date="2019-07" db="EMBL/GenBank/DDBJ databases">
        <title>Novel species of Flavobacterium.</title>
        <authorList>
            <person name="Liu Q."/>
            <person name="Xin Y.-H."/>
        </authorList>
    </citation>
    <scope>NUCLEOTIDE SEQUENCE [LARGE SCALE GENOMIC DNA]</scope>
    <source>
        <strain evidence="4 6">GSP39</strain>
        <strain evidence="5 7">GSR22</strain>
    </source>
</reference>
<dbReference type="GO" id="GO:0004414">
    <property type="term" value="F:homoserine O-acetyltransferase activity"/>
    <property type="evidence" value="ECO:0007669"/>
    <property type="project" value="TreeGrafter"/>
</dbReference>
<proteinExistence type="predicted"/>
<evidence type="ECO:0000313" key="5">
    <source>
        <dbReference type="EMBL" id="TRX11887.1"/>
    </source>
</evidence>
<evidence type="ECO:0000313" key="7">
    <source>
        <dbReference type="Proteomes" id="UP000318669"/>
    </source>
</evidence>
<dbReference type="Pfam" id="PF00561">
    <property type="entry name" value="Abhydrolase_1"/>
    <property type="match status" value="1"/>
</dbReference>
<sequence length="322" mass="36503">MKLENKPTSITLQNFTTESGAFYATLNLSFQVFGPALHTAPIVLVNHALTGNSQVVGESGWWNDLIGEDKTIDTNKYTILAFNVPGNGFDDTIIENYLDFNTRDIAKIFIQGIHFLKIKQLYAIIGGSVGGGIAWEIAALEPKITQHLIPIATDWKSTDWLIANCFLQEQILNNSSKPIEDARIHAMLCYRTPESFKSKFQRTTNEELAIFNIESWLCHHGEKLQKRFQLSSYKLMNQLLKTIDITRNSGSFEEIASKIEAAIHIIGIDSDLFFTVSENRATYEELKKYKNNVTYQEIVSIHGHDAFLIEYEQLDNLLASIF</sequence>
<dbReference type="GO" id="GO:0009092">
    <property type="term" value="P:homoserine metabolic process"/>
    <property type="evidence" value="ECO:0007669"/>
    <property type="project" value="TreeGrafter"/>
</dbReference>
<feature type="active site" description="Nucleophile" evidence="2">
    <location>
        <position position="128"/>
    </location>
</feature>
<comment type="caution">
    <text evidence="5">The sequence shown here is derived from an EMBL/GenBank/DDBJ whole genome shotgun (WGS) entry which is preliminary data.</text>
</comment>
<dbReference type="PANTHER" id="PTHR32268:SF11">
    <property type="entry name" value="HOMOSERINE O-ACETYLTRANSFERASE"/>
    <property type="match status" value="1"/>
</dbReference>
<feature type="domain" description="AB hydrolase-1" evidence="3">
    <location>
        <begin position="41"/>
        <end position="153"/>
    </location>
</feature>
<dbReference type="Proteomes" id="UP000318669">
    <property type="component" value="Unassembled WGS sequence"/>
</dbReference>
<keyword evidence="6" id="KW-1185">Reference proteome</keyword>
<evidence type="ECO:0000313" key="4">
    <source>
        <dbReference type="EMBL" id="TRX07759.1"/>
    </source>
</evidence>
<dbReference type="PANTHER" id="PTHR32268">
    <property type="entry name" value="HOMOSERINE O-ACETYLTRANSFERASE"/>
    <property type="match status" value="1"/>
</dbReference>
<dbReference type="InterPro" id="IPR008220">
    <property type="entry name" value="HAT_MetX-like"/>
</dbReference>
<name>A0A553BUF0_9FLAO</name>
<keyword evidence="1" id="KW-0808">Transferase</keyword>
<accession>A0A553BUF0</accession>
<dbReference type="GO" id="GO:0016787">
    <property type="term" value="F:hydrolase activity"/>
    <property type="evidence" value="ECO:0007669"/>
    <property type="project" value="UniProtKB-KW"/>
</dbReference>
<dbReference type="OrthoDB" id="9800754at2"/>
<keyword evidence="5" id="KW-0378">Hydrolase</keyword>
<dbReference type="GO" id="GO:0009086">
    <property type="term" value="P:methionine biosynthetic process"/>
    <property type="evidence" value="ECO:0007669"/>
    <property type="project" value="TreeGrafter"/>
</dbReference>
<evidence type="ECO:0000256" key="2">
    <source>
        <dbReference type="PIRSR" id="PIRSR000443-1"/>
    </source>
</evidence>
<dbReference type="InterPro" id="IPR000073">
    <property type="entry name" value="AB_hydrolase_1"/>
</dbReference>
<dbReference type="InterPro" id="IPR029058">
    <property type="entry name" value="AB_hydrolase_fold"/>
</dbReference>
<evidence type="ECO:0000259" key="3">
    <source>
        <dbReference type="Pfam" id="PF00561"/>
    </source>
</evidence>